<dbReference type="InterPro" id="IPR015940">
    <property type="entry name" value="UBA"/>
</dbReference>
<evidence type="ECO:0000259" key="7">
    <source>
        <dbReference type="PROSITE" id="PS50199"/>
    </source>
</evidence>
<reference evidence="8" key="1">
    <citation type="submission" date="2021-02" db="EMBL/GenBank/DDBJ databases">
        <authorList>
            <person name="Dougan E. K."/>
            <person name="Rhodes N."/>
            <person name="Thang M."/>
            <person name="Chan C."/>
        </authorList>
    </citation>
    <scope>NUCLEOTIDE SEQUENCE</scope>
</reference>
<feature type="domain" description="RanBP2-type" evidence="7">
    <location>
        <begin position="102"/>
        <end position="131"/>
    </location>
</feature>
<keyword evidence="3" id="KW-0862">Zinc</keyword>
<organism evidence="8 10">
    <name type="scientific">Polarella glacialis</name>
    <name type="common">Dinoflagellate</name>
    <dbReference type="NCBI Taxonomy" id="89957"/>
    <lineage>
        <taxon>Eukaryota</taxon>
        <taxon>Sar</taxon>
        <taxon>Alveolata</taxon>
        <taxon>Dinophyceae</taxon>
        <taxon>Suessiales</taxon>
        <taxon>Suessiaceae</taxon>
        <taxon>Polarella</taxon>
    </lineage>
</organism>
<comment type="caution">
    <text evidence="8">The sequence shown here is derived from an EMBL/GenBank/DDBJ whole genome shotgun (WGS) entry which is preliminary data.</text>
</comment>
<evidence type="ECO:0000259" key="6">
    <source>
        <dbReference type="PROSITE" id="PS50030"/>
    </source>
</evidence>
<keyword evidence="1" id="KW-0479">Metal-binding</keyword>
<dbReference type="Proteomes" id="UP000654075">
    <property type="component" value="Unassembled WGS sequence"/>
</dbReference>
<evidence type="ECO:0000256" key="1">
    <source>
        <dbReference type="ARBA" id="ARBA00022723"/>
    </source>
</evidence>
<dbReference type="InterPro" id="IPR001876">
    <property type="entry name" value="Znf_RanBP2"/>
</dbReference>
<dbReference type="InterPro" id="IPR036443">
    <property type="entry name" value="Znf_RanBP2_sf"/>
</dbReference>
<accession>A0A813GIC3</accession>
<dbReference type="PROSITE" id="PS50030">
    <property type="entry name" value="UBA"/>
    <property type="match status" value="1"/>
</dbReference>
<dbReference type="SMART" id="SM00165">
    <property type="entry name" value="UBA"/>
    <property type="match status" value="1"/>
</dbReference>
<dbReference type="Pfam" id="PF00641">
    <property type="entry name" value="Zn_ribbon_RanBP"/>
    <property type="match status" value="2"/>
</dbReference>
<dbReference type="PROSITE" id="PS50199">
    <property type="entry name" value="ZF_RANBP2_2"/>
    <property type="match status" value="2"/>
</dbReference>
<evidence type="ECO:0000256" key="3">
    <source>
        <dbReference type="ARBA" id="ARBA00022833"/>
    </source>
</evidence>
<dbReference type="PROSITE" id="PS01358">
    <property type="entry name" value="ZF_RANBP2_1"/>
    <property type="match status" value="2"/>
</dbReference>
<dbReference type="OrthoDB" id="261960at2759"/>
<dbReference type="AlphaFoldDB" id="A0A813GIC3"/>
<keyword evidence="2 4" id="KW-0863">Zinc-finger</keyword>
<evidence type="ECO:0000313" key="10">
    <source>
        <dbReference type="Proteomes" id="UP000654075"/>
    </source>
</evidence>
<feature type="region of interest" description="Disordered" evidence="5">
    <location>
        <begin position="210"/>
        <end position="250"/>
    </location>
</feature>
<evidence type="ECO:0000256" key="5">
    <source>
        <dbReference type="SAM" id="MobiDB-lite"/>
    </source>
</evidence>
<feature type="compositionally biased region" description="Low complexity" evidence="5">
    <location>
        <begin position="228"/>
        <end position="246"/>
    </location>
</feature>
<protein>
    <submittedName>
        <fullName evidence="8">Uncharacterized protein</fullName>
    </submittedName>
</protein>
<feature type="domain" description="UBA" evidence="6">
    <location>
        <begin position="277"/>
        <end position="322"/>
    </location>
</feature>
<name>A0A813GIC3_POLGL</name>
<dbReference type="SUPFAM" id="SSF90209">
    <property type="entry name" value="Ran binding protein zinc finger-like"/>
    <property type="match status" value="2"/>
</dbReference>
<proteinExistence type="predicted"/>
<dbReference type="SUPFAM" id="SSF46934">
    <property type="entry name" value="UBA-like"/>
    <property type="match status" value="1"/>
</dbReference>
<keyword evidence="10" id="KW-1185">Reference proteome</keyword>
<evidence type="ECO:0000256" key="2">
    <source>
        <dbReference type="ARBA" id="ARBA00022771"/>
    </source>
</evidence>
<dbReference type="EMBL" id="CAJNNV010028855">
    <property type="protein sequence ID" value="CAE8625933.1"/>
    <property type="molecule type" value="Genomic_DNA"/>
</dbReference>
<dbReference type="InterPro" id="IPR009060">
    <property type="entry name" value="UBA-like_sf"/>
</dbReference>
<feature type="domain" description="RanBP2-type" evidence="7">
    <location>
        <begin position="21"/>
        <end position="50"/>
    </location>
</feature>
<gene>
    <name evidence="8" type="ORF">PGLA1383_LOCUS42909</name>
    <name evidence="9" type="ORF">PGLA2088_LOCUS14944</name>
</gene>
<evidence type="ECO:0000256" key="4">
    <source>
        <dbReference type="PROSITE-ProRule" id="PRU00322"/>
    </source>
</evidence>
<dbReference type="GO" id="GO:0008270">
    <property type="term" value="F:zinc ion binding"/>
    <property type="evidence" value="ECO:0007669"/>
    <property type="project" value="UniProtKB-KW"/>
</dbReference>
<evidence type="ECO:0000313" key="9">
    <source>
        <dbReference type="EMBL" id="CAE8662587.1"/>
    </source>
</evidence>
<dbReference type="SMART" id="SM00547">
    <property type="entry name" value="ZnF_RBZ"/>
    <property type="match status" value="2"/>
</dbReference>
<dbReference type="Gene3D" id="4.10.1060.10">
    <property type="entry name" value="Zinc finger, RanBP2-type"/>
    <property type="match status" value="2"/>
</dbReference>
<sequence>MEPADEPETSGPALHEELAWEPDPWACPKCTLRNDHEMLKCAACEGLRPAKPVVGGRAGGNSSGVVVVLPRDPEPPGPGASAIRQSAAVVGATGQKRNQEAPPEPWACSACTLLNEPSAERCAACESMRWVINKRPMTAAALRAARKGAERNPAAEPVTGTVEDQYGIWGGLGPDREFLNIPTPREGRVVYRSAADGEVDIFAELAAASTASEPEQQGAVEEAAGSHTPAAEPAPEPAAAGEATEGSVMSARPAWRTEGAPLFAPPSDATLELLSMGVDEAALFEDAVGRLALLGFDPTKCHLALESAGGDESLAREFLIRET</sequence>
<evidence type="ECO:0000313" key="8">
    <source>
        <dbReference type="EMBL" id="CAE8625933.1"/>
    </source>
</evidence>
<dbReference type="Proteomes" id="UP000626109">
    <property type="component" value="Unassembled WGS sequence"/>
</dbReference>
<dbReference type="EMBL" id="CAJNNW010018235">
    <property type="protein sequence ID" value="CAE8662587.1"/>
    <property type="molecule type" value="Genomic_DNA"/>
</dbReference>